<reference evidence="2" key="2">
    <citation type="submission" date="2025-08" db="UniProtKB">
        <authorList>
            <consortium name="RefSeq"/>
        </authorList>
    </citation>
    <scope>IDENTIFICATION</scope>
    <source>
        <tissue evidence="2">Etiolated seedlings</tissue>
    </source>
</reference>
<accession>A0A1S2XKQ6</accession>
<dbReference type="Pfam" id="PF05553">
    <property type="entry name" value="DUF761"/>
    <property type="match status" value="1"/>
</dbReference>
<reference evidence="1" key="1">
    <citation type="journal article" date="2013" name="Nat. Biotechnol.">
        <title>Draft genome sequence of chickpea (Cicer arietinum) provides a resource for trait improvement.</title>
        <authorList>
            <person name="Varshney R.K."/>
            <person name="Song C."/>
            <person name="Saxena R.K."/>
            <person name="Azam S."/>
            <person name="Yu S."/>
            <person name="Sharpe A.G."/>
            <person name="Cannon S."/>
            <person name="Baek J."/>
            <person name="Rosen B.D."/>
            <person name="Tar'an B."/>
            <person name="Millan T."/>
            <person name="Zhang X."/>
            <person name="Ramsay L.D."/>
            <person name="Iwata A."/>
            <person name="Wang Y."/>
            <person name="Nelson W."/>
            <person name="Farmer A.D."/>
            <person name="Gaur P.M."/>
            <person name="Soderlund C."/>
            <person name="Penmetsa R.V."/>
            <person name="Xu C."/>
            <person name="Bharti A.K."/>
            <person name="He W."/>
            <person name="Winter P."/>
            <person name="Zhao S."/>
            <person name="Hane J.K."/>
            <person name="Carrasquilla-Garcia N."/>
            <person name="Condie J.A."/>
            <person name="Upadhyaya H.D."/>
            <person name="Luo M.C."/>
            <person name="Thudi M."/>
            <person name="Gowda C.L."/>
            <person name="Singh N.P."/>
            <person name="Lichtenzveig J."/>
            <person name="Gali K.K."/>
            <person name="Rubio J."/>
            <person name="Nadarajan N."/>
            <person name="Dolezel J."/>
            <person name="Bansal K.C."/>
            <person name="Xu X."/>
            <person name="Edwards D."/>
            <person name="Zhang G."/>
            <person name="Kahl G."/>
            <person name="Gil J."/>
            <person name="Singh K.B."/>
            <person name="Datta S.K."/>
            <person name="Jackson S.A."/>
            <person name="Wang J."/>
            <person name="Cook D.R."/>
        </authorList>
    </citation>
    <scope>NUCLEOTIDE SEQUENCE [LARGE SCALE GENOMIC DNA]</scope>
    <source>
        <strain evidence="1">cv. CDC Frontier</strain>
    </source>
</reference>
<sequence length="171" mass="20043">MKKGAFGLMKKVMCDLRSKTKSMKAQLVIMSLVMNKRYMMCSISHKFKSFLRHHSHPKEKKSVFGHDNEHNKPINVMLINDNNAHSNEASEIQVVVEDKEYESDYENCYHSMYDDDDDDDDDGGKCMDFESIDLVKSWKEELKVEDEIDHLAELFIKKFRSQILLQNQDSL</sequence>
<dbReference type="RefSeq" id="XP_004489747.1">
    <property type="nucleotide sequence ID" value="XM_004489690.1"/>
</dbReference>
<dbReference type="OrthoDB" id="684076at2759"/>
<dbReference type="STRING" id="3827.A0A1S2XKQ6"/>
<gene>
    <name evidence="2" type="primary">LOC101495179</name>
</gene>
<evidence type="ECO:0000313" key="2">
    <source>
        <dbReference type="RefSeq" id="XP_004489747.1"/>
    </source>
</evidence>
<keyword evidence="1" id="KW-1185">Reference proteome</keyword>
<dbReference type="PaxDb" id="3827-XP_004489747.1"/>
<evidence type="ECO:0000313" key="1">
    <source>
        <dbReference type="Proteomes" id="UP000087171"/>
    </source>
</evidence>
<proteinExistence type="predicted"/>
<dbReference type="Proteomes" id="UP000087171">
    <property type="component" value="Chromosome Ca2"/>
</dbReference>
<dbReference type="PANTHER" id="PTHR33450">
    <property type="entry name" value="EMB|CAB67623.1-RELATED"/>
    <property type="match status" value="1"/>
</dbReference>
<dbReference type="KEGG" id="cam:101495179"/>
<organism evidence="1 2">
    <name type="scientific">Cicer arietinum</name>
    <name type="common">Chickpea</name>
    <name type="synonym">Garbanzo</name>
    <dbReference type="NCBI Taxonomy" id="3827"/>
    <lineage>
        <taxon>Eukaryota</taxon>
        <taxon>Viridiplantae</taxon>
        <taxon>Streptophyta</taxon>
        <taxon>Embryophyta</taxon>
        <taxon>Tracheophyta</taxon>
        <taxon>Spermatophyta</taxon>
        <taxon>Magnoliopsida</taxon>
        <taxon>eudicotyledons</taxon>
        <taxon>Gunneridae</taxon>
        <taxon>Pentapetalae</taxon>
        <taxon>rosids</taxon>
        <taxon>fabids</taxon>
        <taxon>Fabales</taxon>
        <taxon>Fabaceae</taxon>
        <taxon>Papilionoideae</taxon>
        <taxon>50 kb inversion clade</taxon>
        <taxon>NPAAA clade</taxon>
        <taxon>Hologalegina</taxon>
        <taxon>IRL clade</taxon>
        <taxon>Cicereae</taxon>
        <taxon>Cicer</taxon>
    </lineage>
</organism>
<dbReference type="GeneID" id="101495179"/>
<name>A0A1S2XKQ6_CICAR</name>
<dbReference type="InterPro" id="IPR008480">
    <property type="entry name" value="DUF761_pln"/>
</dbReference>
<dbReference type="PANTHER" id="PTHR33450:SF12">
    <property type="entry name" value="COTTON FIBER PROTEIN"/>
    <property type="match status" value="1"/>
</dbReference>
<dbReference type="AlphaFoldDB" id="A0A1S2XKQ6"/>
<protein>
    <submittedName>
        <fullName evidence="2">Uncharacterized protein LOC101495179</fullName>
    </submittedName>
</protein>